<dbReference type="PANTHER" id="PTHR43712">
    <property type="entry name" value="PUTATIVE (AFU_ORTHOLOGUE AFUA_4G14580)-RELATED"/>
    <property type="match status" value="1"/>
</dbReference>
<dbReference type="Gene3D" id="1.10.10.10">
    <property type="entry name" value="Winged helix-like DNA-binding domain superfamily/Winged helix DNA-binding domain"/>
    <property type="match status" value="1"/>
</dbReference>
<dbReference type="EMBL" id="BJXR01000012">
    <property type="protein sequence ID" value="GEN05834.1"/>
    <property type="molecule type" value="Genomic_DNA"/>
</dbReference>
<evidence type="ECO:0000259" key="5">
    <source>
        <dbReference type="Pfam" id="PF00891"/>
    </source>
</evidence>
<dbReference type="PANTHER" id="PTHR43712:SF2">
    <property type="entry name" value="O-METHYLTRANSFERASE CICE"/>
    <property type="match status" value="1"/>
</dbReference>
<dbReference type="InterPro" id="IPR016461">
    <property type="entry name" value="COMT-like"/>
</dbReference>
<proteinExistence type="predicted"/>
<protein>
    <submittedName>
        <fullName evidence="7">C-20 methyltransferase BchU</fullName>
    </submittedName>
</protein>
<dbReference type="InterPro" id="IPR036390">
    <property type="entry name" value="WH_DNA-bd_sf"/>
</dbReference>
<dbReference type="Gene3D" id="3.40.50.150">
    <property type="entry name" value="Vaccinia Virus protein VP39"/>
    <property type="match status" value="1"/>
</dbReference>
<dbReference type="InterPro" id="IPR001077">
    <property type="entry name" value="COMT_C"/>
</dbReference>
<dbReference type="CDD" id="cd02440">
    <property type="entry name" value="AdoMet_MTases"/>
    <property type="match status" value="1"/>
</dbReference>
<dbReference type="AlphaFoldDB" id="A0A511SV98"/>
<accession>A0A511SV98</accession>
<dbReference type="GO" id="GO:0046983">
    <property type="term" value="F:protein dimerization activity"/>
    <property type="evidence" value="ECO:0007669"/>
    <property type="project" value="InterPro"/>
</dbReference>
<evidence type="ECO:0000256" key="1">
    <source>
        <dbReference type="ARBA" id="ARBA00022603"/>
    </source>
</evidence>
<dbReference type="Pfam" id="PF00891">
    <property type="entry name" value="Methyltransf_2"/>
    <property type="match status" value="1"/>
</dbReference>
<dbReference type="SUPFAM" id="SSF53335">
    <property type="entry name" value="S-adenosyl-L-methionine-dependent methyltransferases"/>
    <property type="match status" value="1"/>
</dbReference>
<keyword evidence="1 7" id="KW-0489">Methyltransferase</keyword>
<organism evidence="7 8">
    <name type="scientific">Myxococcus fulvus</name>
    <dbReference type="NCBI Taxonomy" id="33"/>
    <lineage>
        <taxon>Bacteria</taxon>
        <taxon>Pseudomonadati</taxon>
        <taxon>Myxococcota</taxon>
        <taxon>Myxococcia</taxon>
        <taxon>Myxococcales</taxon>
        <taxon>Cystobacterineae</taxon>
        <taxon>Myxococcaceae</taxon>
        <taxon>Myxococcus</taxon>
    </lineage>
</organism>
<comment type="caution">
    <text evidence="7">The sequence shown here is derived from an EMBL/GenBank/DDBJ whole genome shotgun (WGS) entry which is preliminary data.</text>
</comment>
<dbReference type="OrthoDB" id="582216at2"/>
<evidence type="ECO:0000259" key="6">
    <source>
        <dbReference type="Pfam" id="PF08100"/>
    </source>
</evidence>
<dbReference type="Pfam" id="PF08100">
    <property type="entry name" value="Dimerisation"/>
    <property type="match status" value="1"/>
</dbReference>
<dbReference type="GO" id="GO:0008171">
    <property type="term" value="F:O-methyltransferase activity"/>
    <property type="evidence" value="ECO:0007669"/>
    <property type="project" value="InterPro"/>
</dbReference>
<feature type="active site" description="Proton acceptor" evidence="4">
    <location>
        <position position="250"/>
    </location>
</feature>
<dbReference type="SUPFAM" id="SSF46785">
    <property type="entry name" value="Winged helix' DNA-binding domain"/>
    <property type="match status" value="1"/>
</dbReference>
<evidence type="ECO:0000313" key="7">
    <source>
        <dbReference type="EMBL" id="GEN05834.1"/>
    </source>
</evidence>
<evidence type="ECO:0000313" key="8">
    <source>
        <dbReference type="Proteomes" id="UP000321514"/>
    </source>
</evidence>
<dbReference type="InterPro" id="IPR012967">
    <property type="entry name" value="COMT_dimerisation"/>
</dbReference>
<keyword evidence="2 7" id="KW-0808">Transferase</keyword>
<evidence type="ECO:0000256" key="2">
    <source>
        <dbReference type="ARBA" id="ARBA00022679"/>
    </source>
</evidence>
<dbReference type="GO" id="GO:0032259">
    <property type="term" value="P:methylation"/>
    <property type="evidence" value="ECO:0007669"/>
    <property type="project" value="UniProtKB-KW"/>
</dbReference>
<reference evidence="7 8" key="1">
    <citation type="submission" date="2019-07" db="EMBL/GenBank/DDBJ databases">
        <title>Whole genome shotgun sequence of Myxococcus fulvus NBRC 100333.</title>
        <authorList>
            <person name="Hosoyama A."/>
            <person name="Uohara A."/>
            <person name="Ohji S."/>
            <person name="Ichikawa N."/>
        </authorList>
    </citation>
    <scope>NUCLEOTIDE SEQUENCE [LARGE SCALE GENOMIC DNA]</scope>
    <source>
        <strain evidence="7 8">NBRC 100333</strain>
    </source>
</reference>
<evidence type="ECO:0000256" key="3">
    <source>
        <dbReference type="ARBA" id="ARBA00022691"/>
    </source>
</evidence>
<evidence type="ECO:0000256" key="4">
    <source>
        <dbReference type="PIRSR" id="PIRSR005739-1"/>
    </source>
</evidence>
<dbReference type="STRING" id="1334629.MFUL124B02_04025"/>
<dbReference type="InterPro" id="IPR036388">
    <property type="entry name" value="WH-like_DNA-bd_sf"/>
</dbReference>
<feature type="domain" description="O-methyltransferase C-terminal" evidence="5">
    <location>
        <begin position="173"/>
        <end position="321"/>
    </location>
</feature>
<dbReference type="Proteomes" id="UP000321514">
    <property type="component" value="Unassembled WGS sequence"/>
</dbReference>
<sequence>MERSPRALLHLLYNGAKAVDVLTASLELGLLDSLEGPEPITLAQLAARHGLVPGRLYKLLDCLESLGLVTREQDTDALASARYHAVEGLRDATLAVLGPKGRETDREKFAWRTLHGRLPEVLRGQHSIAPADFDWPLRTPEQLEGFETSMAAGLPPILEALRLHAPELWKDGQRVLDVGGGDGSLAAHLSEEHPGLKVDVFNLPATRPLVERTRERFGLAPSRLGFVAGDFLKEPLPTGYDVMSFVRVLHDWAPQTAQALLQAAWTALPSGGRVIICEEFRTPERLAAQFFWTYFLIGVDSCVSRLREVELYERMLTQAGFHRVHVLSGGPFELVTAQKP</sequence>
<gene>
    <name evidence="7" type="ORF">MFU01_08710</name>
</gene>
<dbReference type="InterPro" id="IPR029063">
    <property type="entry name" value="SAM-dependent_MTases_sf"/>
</dbReference>
<feature type="domain" description="O-methyltransferase dimerisation" evidence="6">
    <location>
        <begin position="13"/>
        <end position="84"/>
    </location>
</feature>
<keyword evidence="3" id="KW-0949">S-adenosyl-L-methionine</keyword>
<name>A0A511SV98_MYXFU</name>
<dbReference type="PROSITE" id="PS51683">
    <property type="entry name" value="SAM_OMT_II"/>
    <property type="match status" value="1"/>
</dbReference>